<dbReference type="KEGG" id="rti:DC20_03255"/>
<dbReference type="Gene3D" id="3.40.630.30">
    <property type="match status" value="1"/>
</dbReference>
<dbReference type="AlphaFoldDB" id="A0A0P0CMK0"/>
<dbReference type="Proteomes" id="UP000061382">
    <property type="component" value="Chromosome"/>
</dbReference>
<evidence type="ECO:0000313" key="2">
    <source>
        <dbReference type="Proteomes" id="UP000061382"/>
    </source>
</evidence>
<dbReference type="EMBL" id="CP012643">
    <property type="protein sequence ID" value="ALI98175.1"/>
    <property type="molecule type" value="Genomic_DNA"/>
</dbReference>
<organism evidence="1 2">
    <name type="scientific">Rufibacter tibetensis</name>
    <dbReference type="NCBI Taxonomy" id="512763"/>
    <lineage>
        <taxon>Bacteria</taxon>
        <taxon>Pseudomonadati</taxon>
        <taxon>Bacteroidota</taxon>
        <taxon>Cytophagia</taxon>
        <taxon>Cytophagales</taxon>
        <taxon>Hymenobacteraceae</taxon>
        <taxon>Rufibacter</taxon>
    </lineage>
</organism>
<reference evidence="1 2" key="1">
    <citation type="submission" date="2015-08" db="EMBL/GenBank/DDBJ databases">
        <title>Complete genome sequence of Rufibacter tibetensis strain 1351t, a radiation-resistant bacterium from tibet plateau.</title>
        <authorList>
            <person name="Dai J."/>
        </authorList>
    </citation>
    <scope>NUCLEOTIDE SEQUENCE [LARGE SCALE GENOMIC DNA]</scope>
    <source>
        <strain evidence="1 2">1351</strain>
    </source>
</reference>
<keyword evidence="2" id="KW-1185">Reference proteome</keyword>
<proteinExistence type="predicted"/>
<protein>
    <submittedName>
        <fullName evidence="1">Uncharacterized protein</fullName>
    </submittedName>
</protein>
<dbReference type="OrthoDB" id="9808687at2"/>
<dbReference type="InterPro" id="IPR016181">
    <property type="entry name" value="Acyl_CoA_acyltransferase"/>
</dbReference>
<sequence>MLVLPYNAAHEMEWDAFVEKAKNGHFMFKRRYMEYHKHRFQDASLLFFKNQKLMAILPAHLEEGCLSSHKGLTFGGILCDAAMTFSLMREVFDALKHFLKEQKVCTIFYKAIPSCYHQIPACEDVAVLTQLGSEMVERDLISVINLSAPPVEYYRGVKWSIKKAHTHRLQVRECQEWEGFMGIMKDLLQEKYGLQPAHSPAEMIKLATLFPENILLYGVYQNEKLLGGAVLYISGQVVHAQYLGMTPEGKKLRALPFLLDSIFNKFRGTKHFFSFGSSQDGTYINESLYYFKESMGARAMLQEQYLLSFN</sequence>
<dbReference type="SUPFAM" id="SSF55729">
    <property type="entry name" value="Acyl-CoA N-acyltransferases (Nat)"/>
    <property type="match status" value="1"/>
</dbReference>
<dbReference type="PATRIC" id="fig|512763.3.peg.726"/>
<accession>A0A0P0CMK0</accession>
<evidence type="ECO:0000313" key="1">
    <source>
        <dbReference type="EMBL" id="ALI98175.1"/>
    </source>
</evidence>
<dbReference type="STRING" id="512763.DC20_03255"/>
<name>A0A0P0CMK0_9BACT</name>
<gene>
    <name evidence="1" type="ORF">DC20_03255</name>
</gene>
<dbReference type="RefSeq" id="WP_062542520.1">
    <property type="nucleotide sequence ID" value="NZ_CP012643.1"/>
</dbReference>